<dbReference type="EMBL" id="CP067089">
    <property type="protein sequence ID" value="QQO11052.1"/>
    <property type="molecule type" value="Genomic_DNA"/>
</dbReference>
<dbReference type="SUPFAM" id="SSF56300">
    <property type="entry name" value="Metallo-dependent phosphatases"/>
    <property type="match status" value="1"/>
</dbReference>
<sequence length="273" mass="29318">MNILYIAELVGKAGIYALKKGLPELKKRYAVDYTIACADGATGGHGLGRNHAGYIRKLGVDTITTGECCFYKKDLVQNLDRLPYVLRPENLVPAAPGFGSRIFKAGDRKIAVAVLLGQNGFNRVHGENPFSRLPSLLERLSQETPFVIIDFHASATAEKQTLFRAADGRCSAVIGSHTRVQTADAAVLPGGTAVISDAGRTGSISSVGGSDSQVRIAEYLSGVPDWTREAWDSPQLQGVFIELDGKGKARSIEPVQLAVPEADHDGDRQDQQD</sequence>
<name>A0A7T7XRA9_9SPIR</name>
<dbReference type="Gene3D" id="3.60.21.10">
    <property type="match status" value="1"/>
</dbReference>
<dbReference type="InterPro" id="IPR029052">
    <property type="entry name" value="Metallo-depent_PP-like"/>
</dbReference>
<accession>A0A7T7XRA9</accession>
<dbReference type="AlphaFoldDB" id="A0A7T7XRA9"/>
<dbReference type="PANTHER" id="PTHR36303">
    <property type="entry name" value="2',3'-CYCLIC-NUCLEOTIDE 2'-PHOSPHODIESTERASE"/>
    <property type="match status" value="1"/>
</dbReference>
<protein>
    <submittedName>
        <fullName evidence="1">YmdB family metallophosphoesterase</fullName>
    </submittedName>
</protein>
<dbReference type="Proteomes" id="UP000595917">
    <property type="component" value="Chromosome"/>
</dbReference>
<evidence type="ECO:0000313" key="2">
    <source>
        <dbReference type="Proteomes" id="UP000595917"/>
    </source>
</evidence>
<organism evidence="1 2">
    <name type="scientific">Breznakiella homolactica</name>
    <dbReference type="NCBI Taxonomy" id="2798577"/>
    <lineage>
        <taxon>Bacteria</taxon>
        <taxon>Pseudomonadati</taxon>
        <taxon>Spirochaetota</taxon>
        <taxon>Spirochaetia</taxon>
        <taxon>Spirochaetales</taxon>
        <taxon>Breznakiellaceae</taxon>
        <taxon>Breznakiella</taxon>
    </lineage>
</organism>
<reference evidence="1" key="1">
    <citation type="submission" date="2021-01" db="EMBL/GenBank/DDBJ databases">
        <title>Description of Breznakiella homolactica.</title>
        <authorList>
            <person name="Song Y."/>
            <person name="Brune A."/>
        </authorList>
    </citation>
    <scope>NUCLEOTIDE SEQUENCE</scope>
    <source>
        <strain evidence="1">RmG30</strain>
    </source>
</reference>
<gene>
    <name evidence="1" type="ORF">JFL75_09080</name>
</gene>
<dbReference type="GO" id="GO:0004113">
    <property type="term" value="F:2',3'-cyclic-nucleotide 3'-phosphodiesterase activity"/>
    <property type="evidence" value="ECO:0007669"/>
    <property type="project" value="TreeGrafter"/>
</dbReference>
<dbReference type="PANTHER" id="PTHR36303:SF1">
    <property type="entry name" value="2',3'-CYCLIC-NUCLEOTIDE 2'-PHOSPHODIESTERASE"/>
    <property type="match status" value="1"/>
</dbReference>
<evidence type="ECO:0000313" key="1">
    <source>
        <dbReference type="EMBL" id="QQO11052.1"/>
    </source>
</evidence>
<dbReference type="Pfam" id="PF13277">
    <property type="entry name" value="YmdB"/>
    <property type="match status" value="1"/>
</dbReference>
<keyword evidence="2" id="KW-1185">Reference proteome</keyword>
<proteinExistence type="predicted"/>
<dbReference type="InterPro" id="IPR005235">
    <property type="entry name" value="YmdB-like"/>
</dbReference>
<dbReference type="RefSeq" id="WP_215628361.1">
    <property type="nucleotide sequence ID" value="NZ_CP067089.2"/>
</dbReference>
<dbReference type="KEGG" id="bhc:JFL75_09080"/>